<evidence type="ECO:0000256" key="5">
    <source>
        <dbReference type="ARBA" id="ARBA00022723"/>
    </source>
</evidence>
<keyword evidence="8" id="KW-0460">Magnesium</keyword>
<reference evidence="18 19" key="1">
    <citation type="submission" date="2020-01" db="EMBL/GenBank/DDBJ databases">
        <title>The genomic epidemiology of tigecycline resistance gene tet(X) variants in a swine farm in China.</title>
        <authorList>
            <person name="Peng K."/>
            <person name="Li R."/>
        </authorList>
    </citation>
    <scope>NUCLEOTIDE SEQUENCE [LARGE SCALE GENOMIC DNA]</scope>
    <source>
        <strain evidence="18 19">ZF1</strain>
    </source>
</reference>
<dbReference type="CDD" id="cd03425">
    <property type="entry name" value="NUDIX_MutT_NudA_like"/>
    <property type="match status" value="1"/>
</dbReference>
<evidence type="ECO:0000256" key="15">
    <source>
        <dbReference type="ARBA" id="ARBA00041979"/>
    </source>
</evidence>
<evidence type="ECO:0000259" key="17">
    <source>
        <dbReference type="PROSITE" id="PS51462"/>
    </source>
</evidence>
<feature type="domain" description="Nudix hydrolase" evidence="17">
    <location>
        <begin position="6"/>
        <end position="131"/>
    </location>
</feature>
<organism evidence="18 19">
    <name type="scientific">Proteus terrae subsp. cibarius</name>
    <dbReference type="NCBI Taxonomy" id="626774"/>
    <lineage>
        <taxon>Bacteria</taxon>
        <taxon>Pseudomonadati</taxon>
        <taxon>Pseudomonadota</taxon>
        <taxon>Gammaproteobacteria</taxon>
        <taxon>Enterobacterales</taxon>
        <taxon>Morganellaceae</taxon>
        <taxon>Proteus</taxon>
    </lineage>
</organism>
<evidence type="ECO:0000256" key="12">
    <source>
        <dbReference type="ARBA" id="ARBA00038905"/>
    </source>
</evidence>
<evidence type="ECO:0000256" key="1">
    <source>
        <dbReference type="ARBA" id="ARBA00001946"/>
    </source>
</evidence>
<evidence type="ECO:0000313" key="18">
    <source>
        <dbReference type="EMBL" id="QIF89007.1"/>
    </source>
</evidence>
<evidence type="ECO:0000256" key="7">
    <source>
        <dbReference type="ARBA" id="ARBA00022801"/>
    </source>
</evidence>
<accession>A0ABX6JIK1</accession>
<evidence type="ECO:0000256" key="10">
    <source>
        <dbReference type="ARBA" id="ARBA00035861"/>
    </source>
</evidence>
<evidence type="ECO:0000256" key="13">
    <source>
        <dbReference type="ARBA" id="ARBA00040794"/>
    </source>
</evidence>
<evidence type="ECO:0000256" key="6">
    <source>
        <dbReference type="ARBA" id="ARBA00022763"/>
    </source>
</evidence>
<dbReference type="InterPro" id="IPR029119">
    <property type="entry name" value="MutY_C"/>
</dbReference>
<dbReference type="InterPro" id="IPR015797">
    <property type="entry name" value="NUDIX_hydrolase-like_dom_sf"/>
</dbReference>
<dbReference type="PROSITE" id="PS00893">
    <property type="entry name" value="NUDIX_BOX"/>
    <property type="match status" value="1"/>
</dbReference>
<dbReference type="Gene3D" id="3.90.79.10">
    <property type="entry name" value="Nucleoside Triphosphate Pyrophosphohydrolase"/>
    <property type="match status" value="1"/>
</dbReference>
<keyword evidence="9" id="KW-0234">DNA repair</keyword>
<evidence type="ECO:0000256" key="9">
    <source>
        <dbReference type="ARBA" id="ARBA00023204"/>
    </source>
</evidence>
<proteinExistence type="inferred from homology"/>
<evidence type="ECO:0000256" key="4">
    <source>
        <dbReference type="ARBA" id="ARBA00022705"/>
    </source>
</evidence>
<protein>
    <recommendedName>
        <fullName evidence="13">8-oxo-dGTP diphosphatase</fullName>
        <ecNumber evidence="12">3.6.1.55</ecNumber>
    </recommendedName>
    <alternativeName>
        <fullName evidence="16">7,8-dihydro-8-oxoguanine-triphosphatase</fullName>
    </alternativeName>
    <alternativeName>
        <fullName evidence="15">Mutator protein MutT</fullName>
    </alternativeName>
    <alternativeName>
        <fullName evidence="14">dGTP pyrophosphohydrolase</fullName>
    </alternativeName>
</protein>
<dbReference type="PANTHER" id="PTHR47707:SF1">
    <property type="entry name" value="NUDIX HYDROLASE FAMILY PROTEIN"/>
    <property type="match status" value="1"/>
</dbReference>
<dbReference type="InterPro" id="IPR000086">
    <property type="entry name" value="NUDIX_hydrolase_dom"/>
</dbReference>
<keyword evidence="3" id="KW-0515">Mutator protein</keyword>
<gene>
    <name evidence="18" type="primary">mutT</name>
    <name evidence="18" type="ORF">GTH23_02650</name>
</gene>
<keyword evidence="5" id="KW-0479">Metal-binding</keyword>
<dbReference type="NCBIfam" id="NF008044">
    <property type="entry name" value="PRK10776.1"/>
    <property type="match status" value="1"/>
</dbReference>
<dbReference type="InterPro" id="IPR020476">
    <property type="entry name" value="Nudix_hydrolase"/>
</dbReference>
<comment type="catalytic activity">
    <reaction evidence="10">
        <text>8-oxo-dGTP + H2O = 8-oxo-dGMP + diphosphate + H(+)</text>
        <dbReference type="Rhea" id="RHEA:31575"/>
        <dbReference type="ChEBI" id="CHEBI:15377"/>
        <dbReference type="ChEBI" id="CHEBI:15378"/>
        <dbReference type="ChEBI" id="CHEBI:33019"/>
        <dbReference type="ChEBI" id="CHEBI:63224"/>
        <dbReference type="ChEBI" id="CHEBI:77896"/>
        <dbReference type="EC" id="3.6.1.55"/>
    </reaction>
</comment>
<evidence type="ECO:0000313" key="19">
    <source>
        <dbReference type="Proteomes" id="UP000501338"/>
    </source>
</evidence>
<comment type="catalytic activity">
    <reaction evidence="11">
        <text>8-oxo-GTP + H2O = 8-oxo-GMP + diphosphate + H(+)</text>
        <dbReference type="Rhea" id="RHEA:67616"/>
        <dbReference type="ChEBI" id="CHEBI:15377"/>
        <dbReference type="ChEBI" id="CHEBI:15378"/>
        <dbReference type="ChEBI" id="CHEBI:33019"/>
        <dbReference type="ChEBI" id="CHEBI:143553"/>
        <dbReference type="ChEBI" id="CHEBI:145694"/>
    </reaction>
</comment>
<dbReference type="PRINTS" id="PR01401">
    <property type="entry name" value="MUTATORMUTT"/>
</dbReference>
<dbReference type="EC" id="3.6.1.55" evidence="12"/>
<dbReference type="PROSITE" id="PS51462">
    <property type="entry name" value="NUDIX"/>
    <property type="match status" value="1"/>
</dbReference>
<dbReference type="NCBIfam" id="TIGR00586">
    <property type="entry name" value="mutt"/>
    <property type="match status" value="1"/>
</dbReference>
<evidence type="ECO:0000256" key="2">
    <source>
        <dbReference type="ARBA" id="ARBA00005582"/>
    </source>
</evidence>
<evidence type="ECO:0000256" key="14">
    <source>
        <dbReference type="ARBA" id="ARBA00041592"/>
    </source>
</evidence>
<evidence type="ECO:0000256" key="11">
    <source>
        <dbReference type="ARBA" id="ARBA00036904"/>
    </source>
</evidence>
<dbReference type="SUPFAM" id="SSF55811">
    <property type="entry name" value="Nudix"/>
    <property type="match status" value="1"/>
</dbReference>
<keyword evidence="6" id="KW-0227">DNA damage</keyword>
<evidence type="ECO:0000256" key="8">
    <source>
        <dbReference type="ARBA" id="ARBA00022842"/>
    </source>
</evidence>
<sequence length="131" mass="15031">MMDKKKLHIAAGIICDQHNNVFITQRPLKSHMGGFWEFPGGKLEDKETPEQALVRELQEEIGIDVTQCSLFETVEHDFPDRHITLSFFLVTQWDNEPYGKEGQEFKWTSIGSLNADDFPPANRTIVALLQK</sequence>
<evidence type="ECO:0000256" key="3">
    <source>
        <dbReference type="ARBA" id="ARBA00022457"/>
    </source>
</evidence>
<keyword evidence="7 18" id="KW-0378">Hydrolase</keyword>
<name>A0ABX6JIK1_9GAMM</name>
<dbReference type="GO" id="GO:0035539">
    <property type="term" value="F:8-oxo-7,8-dihydrodeoxyguanosine triphosphate pyrophosphatase activity"/>
    <property type="evidence" value="ECO:0007669"/>
    <property type="project" value="UniProtKB-EC"/>
</dbReference>
<keyword evidence="19" id="KW-1185">Reference proteome</keyword>
<dbReference type="PANTHER" id="PTHR47707">
    <property type="entry name" value="8-OXO-DGTP DIPHOSPHATASE"/>
    <property type="match status" value="1"/>
</dbReference>
<comment type="cofactor">
    <cofactor evidence="1">
        <name>Mg(2+)</name>
        <dbReference type="ChEBI" id="CHEBI:18420"/>
    </cofactor>
</comment>
<comment type="similarity">
    <text evidence="2">Belongs to the Nudix hydrolase family.</text>
</comment>
<dbReference type="InterPro" id="IPR047127">
    <property type="entry name" value="MutT-like"/>
</dbReference>
<dbReference type="Proteomes" id="UP000501338">
    <property type="component" value="Chromosome"/>
</dbReference>
<dbReference type="PRINTS" id="PR00502">
    <property type="entry name" value="NUDIXFAMILY"/>
</dbReference>
<keyword evidence="4" id="KW-0235">DNA replication</keyword>
<dbReference type="InterPro" id="IPR003561">
    <property type="entry name" value="Mutator_MutT"/>
</dbReference>
<evidence type="ECO:0000256" key="16">
    <source>
        <dbReference type="ARBA" id="ARBA00042798"/>
    </source>
</evidence>
<dbReference type="InterPro" id="IPR020084">
    <property type="entry name" value="NUDIX_hydrolase_CS"/>
</dbReference>
<dbReference type="EMBL" id="CP047340">
    <property type="protein sequence ID" value="QIF89007.1"/>
    <property type="molecule type" value="Genomic_DNA"/>
</dbReference>
<dbReference type="Pfam" id="PF14815">
    <property type="entry name" value="NUDIX_4"/>
    <property type="match status" value="1"/>
</dbReference>